<dbReference type="InParanoid" id="A0A0D0DBY7"/>
<accession>A0A0D0DBY7</accession>
<reference evidence="2" key="2">
    <citation type="submission" date="2015-01" db="EMBL/GenBank/DDBJ databases">
        <title>Evolutionary Origins and Diversification of the Mycorrhizal Mutualists.</title>
        <authorList>
            <consortium name="DOE Joint Genome Institute"/>
            <consortium name="Mycorrhizal Genomics Consortium"/>
            <person name="Kohler A."/>
            <person name="Kuo A."/>
            <person name="Nagy L.G."/>
            <person name="Floudas D."/>
            <person name="Copeland A."/>
            <person name="Barry K.W."/>
            <person name="Cichocki N."/>
            <person name="Veneault-Fourrey C."/>
            <person name="LaButti K."/>
            <person name="Lindquist E.A."/>
            <person name="Lipzen A."/>
            <person name="Lundell T."/>
            <person name="Morin E."/>
            <person name="Murat C."/>
            <person name="Riley R."/>
            <person name="Ohm R."/>
            <person name="Sun H."/>
            <person name="Tunlid A."/>
            <person name="Henrissat B."/>
            <person name="Grigoriev I.V."/>
            <person name="Hibbett D.S."/>
            <person name="Martin F."/>
        </authorList>
    </citation>
    <scope>NUCLEOTIDE SEQUENCE [LARGE SCALE GENOMIC DNA]</scope>
    <source>
        <strain evidence="2">Ve08.2h10</strain>
    </source>
</reference>
<dbReference type="Proteomes" id="UP000054538">
    <property type="component" value="Unassembled WGS sequence"/>
</dbReference>
<reference evidence="1 2" key="1">
    <citation type="submission" date="2014-04" db="EMBL/GenBank/DDBJ databases">
        <authorList>
            <consortium name="DOE Joint Genome Institute"/>
            <person name="Kuo A."/>
            <person name="Kohler A."/>
            <person name="Jargeat P."/>
            <person name="Nagy L.G."/>
            <person name="Floudas D."/>
            <person name="Copeland A."/>
            <person name="Barry K.W."/>
            <person name="Cichocki N."/>
            <person name="Veneault-Fourrey C."/>
            <person name="LaButti K."/>
            <person name="Lindquist E.A."/>
            <person name="Lipzen A."/>
            <person name="Lundell T."/>
            <person name="Morin E."/>
            <person name="Murat C."/>
            <person name="Sun H."/>
            <person name="Tunlid A."/>
            <person name="Henrissat B."/>
            <person name="Grigoriev I.V."/>
            <person name="Hibbett D.S."/>
            <person name="Martin F."/>
            <person name="Nordberg H.P."/>
            <person name="Cantor M.N."/>
            <person name="Hua S.X."/>
        </authorList>
    </citation>
    <scope>NUCLEOTIDE SEQUENCE [LARGE SCALE GENOMIC DNA]</scope>
    <source>
        <strain evidence="1 2">Ve08.2h10</strain>
    </source>
</reference>
<name>A0A0D0DBY7_9AGAM</name>
<proteinExistence type="predicted"/>
<protein>
    <submittedName>
        <fullName evidence="1">Uncharacterized protein</fullName>
    </submittedName>
</protein>
<organism evidence="1 2">
    <name type="scientific">Paxillus rubicundulus Ve08.2h10</name>
    <dbReference type="NCBI Taxonomy" id="930991"/>
    <lineage>
        <taxon>Eukaryota</taxon>
        <taxon>Fungi</taxon>
        <taxon>Dikarya</taxon>
        <taxon>Basidiomycota</taxon>
        <taxon>Agaricomycotina</taxon>
        <taxon>Agaricomycetes</taxon>
        <taxon>Agaricomycetidae</taxon>
        <taxon>Boletales</taxon>
        <taxon>Paxilineae</taxon>
        <taxon>Paxillaceae</taxon>
        <taxon>Paxillus</taxon>
    </lineage>
</organism>
<dbReference type="EMBL" id="KN825090">
    <property type="protein sequence ID" value="KIK94707.1"/>
    <property type="molecule type" value="Genomic_DNA"/>
</dbReference>
<gene>
    <name evidence="1" type="ORF">PAXRUDRAFT_431362</name>
</gene>
<dbReference type="AlphaFoldDB" id="A0A0D0DBY7"/>
<sequence length="100" mass="11335">MSLSQMRVPCTPRNCAFVCRKAVGCCKHTASSLHWFPSFIYFFCLRSENVYNTDCCKTAAHVFSVTPIYVIILSYTFRLRPIPLSVSPLVGGFQLQYSIV</sequence>
<dbReference type="HOGENOM" id="CLU_2306958_0_0_1"/>
<keyword evidence="2" id="KW-1185">Reference proteome</keyword>
<evidence type="ECO:0000313" key="2">
    <source>
        <dbReference type="Proteomes" id="UP000054538"/>
    </source>
</evidence>
<evidence type="ECO:0000313" key="1">
    <source>
        <dbReference type="EMBL" id="KIK94707.1"/>
    </source>
</evidence>